<name>A0AAE1WZQ7_9LAMI</name>
<organism evidence="2 3">
    <name type="scientific">Sesamum angolense</name>
    <dbReference type="NCBI Taxonomy" id="2727404"/>
    <lineage>
        <taxon>Eukaryota</taxon>
        <taxon>Viridiplantae</taxon>
        <taxon>Streptophyta</taxon>
        <taxon>Embryophyta</taxon>
        <taxon>Tracheophyta</taxon>
        <taxon>Spermatophyta</taxon>
        <taxon>Magnoliopsida</taxon>
        <taxon>eudicotyledons</taxon>
        <taxon>Gunneridae</taxon>
        <taxon>Pentapetalae</taxon>
        <taxon>asterids</taxon>
        <taxon>lamiids</taxon>
        <taxon>Lamiales</taxon>
        <taxon>Pedaliaceae</taxon>
        <taxon>Sesamum</taxon>
    </lineage>
</organism>
<reference evidence="2" key="2">
    <citation type="journal article" date="2024" name="Plant">
        <title>Genomic evolution and insights into agronomic trait innovations of Sesamum species.</title>
        <authorList>
            <person name="Miao H."/>
            <person name="Wang L."/>
            <person name="Qu L."/>
            <person name="Liu H."/>
            <person name="Sun Y."/>
            <person name="Le M."/>
            <person name="Wang Q."/>
            <person name="Wei S."/>
            <person name="Zheng Y."/>
            <person name="Lin W."/>
            <person name="Duan Y."/>
            <person name="Cao H."/>
            <person name="Xiong S."/>
            <person name="Wang X."/>
            <person name="Wei L."/>
            <person name="Li C."/>
            <person name="Ma Q."/>
            <person name="Ju M."/>
            <person name="Zhao R."/>
            <person name="Li G."/>
            <person name="Mu C."/>
            <person name="Tian Q."/>
            <person name="Mei H."/>
            <person name="Zhang T."/>
            <person name="Gao T."/>
            <person name="Zhang H."/>
        </authorList>
    </citation>
    <scope>NUCLEOTIDE SEQUENCE</scope>
    <source>
        <strain evidence="2">K16</strain>
    </source>
</reference>
<sequence length="474" mass="54513">MARRTVQKRLASSLPGPLCLEEENQVNMKEWVIQVDQRVSQTSPAGERQADSNTTSIYRVPREEHVTFACKPSRVSFGPYYNGDRCCSRTEEHKEGSLVHFLGRSKKPLKSYVEALTAVVQDLKDSYDELESKWRDDTEGFLRMMILDGCFLIEVLRSGTNYYVSGDDSRKNPVFGMEGIHGSEKKYYRLDMLLLENQLPMLLLLKLISVERETILLCHLVSSIIITSSRLIEAAGHINKLVARFFSNLDFPTTDQGNLFLHVLHLYRQCLINKDFGPTQSLALQRTTVFYLDIPSATELHKVGIGFAVSKTRSVMDISFGHNTLRLPEIYVDDMTKSQFLNIIAFEQRHKDAGHDFMSYIFFMFRLIQTPSDVSLLQLHGIIETSLRRNEVAILFNVLRRSFTSATWLAAEHGVVGRKLRERYERMSDEWRLDLSQKYLRSPWAIISVVAAILLFILTIIQTVFTVLSFIYRN</sequence>
<dbReference type="PANTHER" id="PTHR31170">
    <property type="entry name" value="BNAC04G53230D PROTEIN"/>
    <property type="match status" value="1"/>
</dbReference>
<dbReference type="Proteomes" id="UP001289374">
    <property type="component" value="Unassembled WGS sequence"/>
</dbReference>
<proteinExistence type="predicted"/>
<dbReference type="InterPro" id="IPR004158">
    <property type="entry name" value="DUF247_pln"/>
</dbReference>
<reference evidence="2" key="1">
    <citation type="submission" date="2020-06" db="EMBL/GenBank/DDBJ databases">
        <authorList>
            <person name="Li T."/>
            <person name="Hu X."/>
            <person name="Zhang T."/>
            <person name="Song X."/>
            <person name="Zhang H."/>
            <person name="Dai N."/>
            <person name="Sheng W."/>
            <person name="Hou X."/>
            <person name="Wei L."/>
        </authorList>
    </citation>
    <scope>NUCLEOTIDE SEQUENCE</scope>
    <source>
        <strain evidence="2">K16</strain>
        <tissue evidence="2">Leaf</tissue>
    </source>
</reference>
<evidence type="ECO:0000313" key="3">
    <source>
        <dbReference type="Proteomes" id="UP001289374"/>
    </source>
</evidence>
<dbReference type="Pfam" id="PF03140">
    <property type="entry name" value="DUF247"/>
    <property type="match status" value="1"/>
</dbReference>
<protein>
    <submittedName>
        <fullName evidence="2">Uncharacterized protein</fullName>
    </submittedName>
</protein>
<accession>A0AAE1WZQ7</accession>
<keyword evidence="1" id="KW-0812">Transmembrane</keyword>
<comment type="caution">
    <text evidence="2">The sequence shown here is derived from an EMBL/GenBank/DDBJ whole genome shotgun (WGS) entry which is preliminary data.</text>
</comment>
<dbReference type="AlphaFoldDB" id="A0AAE1WZQ7"/>
<feature type="transmembrane region" description="Helical" evidence="1">
    <location>
        <begin position="444"/>
        <end position="472"/>
    </location>
</feature>
<gene>
    <name evidence="2" type="ORF">Sango_0969000</name>
</gene>
<keyword evidence="1" id="KW-1133">Transmembrane helix</keyword>
<keyword evidence="1" id="KW-0472">Membrane</keyword>
<evidence type="ECO:0000313" key="2">
    <source>
        <dbReference type="EMBL" id="KAK4402283.1"/>
    </source>
</evidence>
<dbReference type="PANTHER" id="PTHR31170:SF25">
    <property type="entry name" value="BNAA09G04570D PROTEIN"/>
    <property type="match status" value="1"/>
</dbReference>
<keyword evidence="3" id="KW-1185">Reference proteome</keyword>
<evidence type="ECO:0000256" key="1">
    <source>
        <dbReference type="SAM" id="Phobius"/>
    </source>
</evidence>
<dbReference type="EMBL" id="JACGWL010000005">
    <property type="protein sequence ID" value="KAK4402283.1"/>
    <property type="molecule type" value="Genomic_DNA"/>
</dbReference>